<name>A0ABY7VZ91_9BACT</name>
<protein>
    <submittedName>
        <fullName evidence="1">Uncharacterized protein</fullName>
    </submittedName>
</protein>
<dbReference type="Proteomes" id="UP001214250">
    <property type="component" value="Chromosome 1"/>
</dbReference>
<reference evidence="1 2" key="1">
    <citation type="submission" date="2023-02" db="EMBL/GenBank/DDBJ databases">
        <title>Genome sequence of Lentisphaera profundi SAORIC-696.</title>
        <authorList>
            <person name="Kim e."/>
            <person name="Cho J.-C."/>
            <person name="Choi A."/>
            <person name="Kang I."/>
        </authorList>
    </citation>
    <scope>NUCLEOTIDE SEQUENCE [LARGE SCALE GENOMIC DNA]</scope>
    <source>
        <strain evidence="1 2">SAORIC-696</strain>
    </source>
</reference>
<evidence type="ECO:0000313" key="2">
    <source>
        <dbReference type="Proteomes" id="UP001214250"/>
    </source>
</evidence>
<dbReference type="RefSeq" id="WP_274151700.1">
    <property type="nucleotide sequence ID" value="NZ_CP117811.1"/>
</dbReference>
<gene>
    <name evidence="1" type="ORF">PQO03_05280</name>
</gene>
<organism evidence="1 2">
    <name type="scientific">Lentisphaera profundi</name>
    <dbReference type="NCBI Taxonomy" id="1658616"/>
    <lineage>
        <taxon>Bacteria</taxon>
        <taxon>Pseudomonadati</taxon>
        <taxon>Lentisphaerota</taxon>
        <taxon>Lentisphaeria</taxon>
        <taxon>Lentisphaerales</taxon>
        <taxon>Lentisphaeraceae</taxon>
        <taxon>Lentisphaera</taxon>
    </lineage>
</organism>
<proteinExistence type="predicted"/>
<accession>A0ABY7VZ91</accession>
<sequence length="44" mass="5156">MKLSETAILNSTFDIDSKKFKRKPLLNKISYLAFKMGWLSSRTF</sequence>
<dbReference type="EMBL" id="CP117811">
    <property type="protein sequence ID" value="WDE97363.1"/>
    <property type="molecule type" value="Genomic_DNA"/>
</dbReference>
<keyword evidence="2" id="KW-1185">Reference proteome</keyword>
<evidence type="ECO:0000313" key="1">
    <source>
        <dbReference type="EMBL" id="WDE97363.1"/>
    </source>
</evidence>